<feature type="transmembrane region" description="Helical" evidence="1">
    <location>
        <begin position="87"/>
        <end position="107"/>
    </location>
</feature>
<evidence type="ECO:0000313" key="2">
    <source>
        <dbReference type="EMBL" id="MDT2544930.1"/>
    </source>
</evidence>
<comment type="caution">
    <text evidence="2">The sequence shown here is derived from an EMBL/GenBank/DDBJ whole genome shotgun (WGS) entry which is preliminary data.</text>
</comment>
<keyword evidence="1" id="KW-1133">Transmembrane helix</keyword>
<sequence length="111" mass="12250">MLVVNAIERAHVDSIPLLFGAVGLGVLLISLQPYTGGIGYRGIAFLCYGKRIWQFSNRLFGSLFFTASMILYLWFKFGEPSASNKVICVFVACVLCILVSDGVTLYLKKCD</sequence>
<dbReference type="Proteomes" id="UP001254770">
    <property type="component" value="Unassembled WGS sequence"/>
</dbReference>
<dbReference type="EMBL" id="JARPXL010000010">
    <property type="protein sequence ID" value="MDT2544930.1"/>
    <property type="molecule type" value="Genomic_DNA"/>
</dbReference>
<keyword evidence="1" id="KW-0472">Membrane</keyword>
<accession>A0AAP5N8K4</accession>
<reference evidence="2" key="1">
    <citation type="submission" date="2023-03" db="EMBL/GenBank/DDBJ databases">
        <authorList>
            <person name="Shen W."/>
            <person name="Cai J."/>
        </authorList>
    </citation>
    <scope>NUCLEOTIDE SEQUENCE</scope>
    <source>
        <strain evidence="2">Y15</strain>
    </source>
</reference>
<dbReference type="RefSeq" id="WP_010745126.1">
    <property type="nucleotide sequence ID" value="NZ_BAAAXM010000043.1"/>
</dbReference>
<proteinExistence type="predicted"/>
<gene>
    <name evidence="2" type="ORF">P7D69_11315</name>
</gene>
<organism evidence="2 3">
    <name type="scientific">Enterococcus raffinosus</name>
    <dbReference type="NCBI Taxonomy" id="71452"/>
    <lineage>
        <taxon>Bacteria</taxon>
        <taxon>Bacillati</taxon>
        <taxon>Bacillota</taxon>
        <taxon>Bacilli</taxon>
        <taxon>Lactobacillales</taxon>
        <taxon>Enterococcaceae</taxon>
        <taxon>Enterococcus</taxon>
    </lineage>
</organism>
<name>A0AAP5N8K4_9ENTE</name>
<dbReference type="AlphaFoldDB" id="A0AAP5N8K4"/>
<feature type="transmembrane region" description="Helical" evidence="1">
    <location>
        <begin position="15"/>
        <end position="34"/>
    </location>
</feature>
<evidence type="ECO:0000256" key="1">
    <source>
        <dbReference type="SAM" id="Phobius"/>
    </source>
</evidence>
<dbReference type="GeneID" id="67041309"/>
<keyword evidence="1" id="KW-0812">Transmembrane</keyword>
<feature type="transmembrane region" description="Helical" evidence="1">
    <location>
        <begin position="55"/>
        <end position="75"/>
    </location>
</feature>
<evidence type="ECO:0000313" key="3">
    <source>
        <dbReference type="Proteomes" id="UP001254770"/>
    </source>
</evidence>
<protein>
    <submittedName>
        <fullName evidence="2">Uncharacterized protein</fullName>
    </submittedName>
</protein>